<evidence type="ECO:0000313" key="3">
    <source>
        <dbReference type="Proteomes" id="UP000281406"/>
    </source>
</evidence>
<reference evidence="2 3" key="1">
    <citation type="submission" date="2018-10" db="EMBL/GenBank/DDBJ databases">
        <title>Genome assembly for a Yunnan-Guizhou Plateau 3E fish, Anabarilius grahami (Regan), and its evolutionary and genetic applications.</title>
        <authorList>
            <person name="Jiang W."/>
        </authorList>
    </citation>
    <scope>NUCLEOTIDE SEQUENCE [LARGE SCALE GENOMIC DNA]</scope>
    <source>
        <strain evidence="2">AG-KIZ</strain>
        <tissue evidence="2">Muscle</tissue>
    </source>
</reference>
<dbReference type="AlphaFoldDB" id="A0A3N0XGZ2"/>
<dbReference type="EMBL" id="RJVU01074626">
    <property type="protein sequence ID" value="ROI16642.1"/>
    <property type="molecule type" value="Genomic_DNA"/>
</dbReference>
<feature type="compositionally biased region" description="Polar residues" evidence="1">
    <location>
        <begin position="24"/>
        <end position="34"/>
    </location>
</feature>
<accession>A0A3N0XGZ2</accession>
<evidence type="ECO:0000313" key="2">
    <source>
        <dbReference type="EMBL" id="ROI16642.1"/>
    </source>
</evidence>
<protein>
    <submittedName>
        <fullName evidence="2">Uncharacterized protein</fullName>
    </submittedName>
</protein>
<feature type="region of interest" description="Disordered" evidence="1">
    <location>
        <begin position="24"/>
        <end position="49"/>
    </location>
</feature>
<evidence type="ECO:0000256" key="1">
    <source>
        <dbReference type="SAM" id="MobiDB-lite"/>
    </source>
</evidence>
<gene>
    <name evidence="2" type="ORF">DPX16_22619</name>
</gene>
<organism evidence="2 3">
    <name type="scientific">Anabarilius grahami</name>
    <name type="common">Kanglang fish</name>
    <name type="synonym">Barilius grahami</name>
    <dbReference type="NCBI Taxonomy" id="495550"/>
    <lineage>
        <taxon>Eukaryota</taxon>
        <taxon>Metazoa</taxon>
        <taxon>Chordata</taxon>
        <taxon>Craniata</taxon>
        <taxon>Vertebrata</taxon>
        <taxon>Euteleostomi</taxon>
        <taxon>Actinopterygii</taxon>
        <taxon>Neopterygii</taxon>
        <taxon>Teleostei</taxon>
        <taxon>Ostariophysi</taxon>
        <taxon>Cypriniformes</taxon>
        <taxon>Xenocyprididae</taxon>
        <taxon>Xenocypridinae</taxon>
        <taxon>Xenocypridinae incertae sedis</taxon>
        <taxon>Anabarilius</taxon>
    </lineage>
</organism>
<name>A0A3N0XGZ2_ANAGA</name>
<proteinExistence type="predicted"/>
<sequence>MELASSSEAPFQLHLLLPITTATNADTSSDPPNWSLSIPPASSSSTTNLMCPRAPQWDSLIDAHATHLAPFPRLWALSCSSQQVISIKS</sequence>
<keyword evidence="3" id="KW-1185">Reference proteome</keyword>
<feature type="compositionally biased region" description="Low complexity" evidence="1">
    <location>
        <begin position="35"/>
        <end position="45"/>
    </location>
</feature>
<dbReference type="Proteomes" id="UP000281406">
    <property type="component" value="Unassembled WGS sequence"/>
</dbReference>
<comment type="caution">
    <text evidence="2">The sequence shown here is derived from an EMBL/GenBank/DDBJ whole genome shotgun (WGS) entry which is preliminary data.</text>
</comment>